<name>A0A7J6F0Q8_CANSA</name>
<dbReference type="Pfam" id="PF00564">
    <property type="entry name" value="PB1"/>
    <property type="match status" value="1"/>
</dbReference>
<sequence>MINQTKPTSTETLKFFCSYGGKILPRPGDGQLRYVGGHNRVLTVDRSISFAELMVKLGEFCGFSPDLKCQLPNGDFETLVTIKSEEELASLLEEYVRVSSRDSTRHLKIKAVLIQRQSIKKVSPPPSVVPRGVEPLFRTVKSVPRFSSPVKFAGSGLQKGYEKMNYNRHCPVFLHQHQHHHFLHHQEVPRCYYWQ</sequence>
<evidence type="ECO:0000259" key="1">
    <source>
        <dbReference type="SMART" id="SM00666"/>
    </source>
</evidence>
<feature type="domain" description="PB1" evidence="1">
    <location>
        <begin position="27"/>
        <end position="112"/>
    </location>
</feature>
<dbReference type="InterPro" id="IPR053198">
    <property type="entry name" value="Gynoecium_Dev_Regulator"/>
</dbReference>
<comment type="caution">
    <text evidence="2">The sequence shown here is derived from an EMBL/GenBank/DDBJ whole genome shotgun (WGS) entry which is preliminary data.</text>
</comment>
<organism evidence="2 3">
    <name type="scientific">Cannabis sativa</name>
    <name type="common">Hemp</name>
    <name type="synonym">Marijuana</name>
    <dbReference type="NCBI Taxonomy" id="3483"/>
    <lineage>
        <taxon>Eukaryota</taxon>
        <taxon>Viridiplantae</taxon>
        <taxon>Streptophyta</taxon>
        <taxon>Embryophyta</taxon>
        <taxon>Tracheophyta</taxon>
        <taxon>Spermatophyta</taxon>
        <taxon>Magnoliopsida</taxon>
        <taxon>eudicotyledons</taxon>
        <taxon>Gunneridae</taxon>
        <taxon>Pentapetalae</taxon>
        <taxon>rosids</taxon>
        <taxon>fabids</taxon>
        <taxon>Rosales</taxon>
        <taxon>Cannabaceae</taxon>
        <taxon>Cannabis</taxon>
    </lineage>
</organism>
<accession>A0A7J6F0Q8</accession>
<reference evidence="2 3" key="1">
    <citation type="journal article" date="2020" name="bioRxiv">
        <title>Sequence and annotation of 42 cannabis genomes reveals extensive copy number variation in cannabinoid synthesis and pathogen resistance genes.</title>
        <authorList>
            <person name="Mckernan K.J."/>
            <person name="Helbert Y."/>
            <person name="Kane L.T."/>
            <person name="Ebling H."/>
            <person name="Zhang L."/>
            <person name="Liu B."/>
            <person name="Eaton Z."/>
            <person name="Mclaughlin S."/>
            <person name="Kingan S."/>
            <person name="Baybayan P."/>
            <person name="Concepcion G."/>
            <person name="Jordan M."/>
            <person name="Riva A."/>
            <person name="Barbazuk W."/>
            <person name="Harkins T."/>
        </authorList>
    </citation>
    <scope>NUCLEOTIDE SEQUENCE [LARGE SCALE GENOMIC DNA]</scope>
    <source>
        <strain evidence="3">cv. Jamaican Lion 4</strain>
        <tissue evidence="2">Leaf</tissue>
    </source>
</reference>
<dbReference type="SUPFAM" id="SSF54277">
    <property type="entry name" value="CAD &amp; PB1 domains"/>
    <property type="match status" value="1"/>
</dbReference>
<evidence type="ECO:0000313" key="3">
    <source>
        <dbReference type="Proteomes" id="UP000583929"/>
    </source>
</evidence>
<gene>
    <name evidence="2" type="ORF">G4B88_028411</name>
</gene>
<dbReference type="AlphaFoldDB" id="A0A7J6F0Q8"/>
<dbReference type="Gene3D" id="3.10.20.90">
    <property type="entry name" value="Phosphatidylinositol 3-kinase Catalytic Subunit, Chain A, domain 1"/>
    <property type="match status" value="1"/>
</dbReference>
<dbReference type="InterPro" id="IPR000270">
    <property type="entry name" value="PB1_dom"/>
</dbReference>
<dbReference type="PANTHER" id="PTHR31066:SF66">
    <property type="entry name" value="PB1 DOMAIN-CONTAINING PROTEIN"/>
    <property type="match status" value="1"/>
</dbReference>
<keyword evidence="3" id="KW-1185">Reference proteome</keyword>
<dbReference type="EMBL" id="JAATIQ010000284">
    <property type="protein sequence ID" value="KAF4364291.1"/>
    <property type="molecule type" value="Genomic_DNA"/>
</dbReference>
<dbReference type="PANTHER" id="PTHR31066">
    <property type="entry name" value="OS05G0427100 PROTEIN-RELATED"/>
    <property type="match status" value="1"/>
</dbReference>
<dbReference type="Proteomes" id="UP000583929">
    <property type="component" value="Unassembled WGS sequence"/>
</dbReference>
<proteinExistence type="predicted"/>
<evidence type="ECO:0000313" key="2">
    <source>
        <dbReference type="EMBL" id="KAF4364291.1"/>
    </source>
</evidence>
<dbReference type="SMART" id="SM00666">
    <property type="entry name" value="PB1"/>
    <property type="match status" value="1"/>
</dbReference>
<protein>
    <recommendedName>
        <fullName evidence="1">PB1 domain-containing protein</fullName>
    </recommendedName>
</protein>